<evidence type="ECO:0000256" key="2">
    <source>
        <dbReference type="SAM" id="MobiDB-lite"/>
    </source>
</evidence>
<gene>
    <name evidence="4" type="ORF">SEPMUDRAFT_108135</name>
</gene>
<dbReference type="InterPro" id="IPR036864">
    <property type="entry name" value="Zn2-C6_fun-type_DNA-bd_sf"/>
</dbReference>
<dbReference type="Pfam" id="PF00172">
    <property type="entry name" value="Zn_clus"/>
    <property type="match status" value="1"/>
</dbReference>
<dbReference type="PROSITE" id="PS50048">
    <property type="entry name" value="ZN2_CY6_FUNGAL_2"/>
    <property type="match status" value="1"/>
</dbReference>
<dbReference type="eggNOG" id="ENOG502SSXE">
    <property type="taxonomic scope" value="Eukaryota"/>
</dbReference>
<dbReference type="RefSeq" id="XP_016760766.1">
    <property type="nucleotide sequence ID" value="XM_016900721.1"/>
</dbReference>
<dbReference type="HOGENOM" id="CLU_976672_0_0_1"/>
<dbReference type="GO" id="GO:0000981">
    <property type="term" value="F:DNA-binding transcription factor activity, RNA polymerase II-specific"/>
    <property type="evidence" value="ECO:0007669"/>
    <property type="project" value="InterPro"/>
</dbReference>
<evidence type="ECO:0000313" key="4">
    <source>
        <dbReference type="EMBL" id="EMF12645.1"/>
    </source>
</evidence>
<dbReference type="PANTHER" id="PTHR47655:SF2">
    <property type="entry name" value="QUINIC ACID UTILIZATION ACTIVATOR"/>
    <property type="match status" value="1"/>
</dbReference>
<dbReference type="CDD" id="cd00067">
    <property type="entry name" value="GAL4"/>
    <property type="match status" value="1"/>
</dbReference>
<dbReference type="Gene3D" id="4.10.240.10">
    <property type="entry name" value="Zn(2)-C6 fungal-type DNA-binding domain"/>
    <property type="match status" value="1"/>
</dbReference>
<sequence length="320" mass="35837">MPTSAPDKPRRSRITAACAVCRGKRQKCSGERPVCDQCRLHNEECWWSETKKRGPAKDYLRSLQDRLQETERLLLALLPRVTDAELLDVLHRHAATSAHAPSHQTWSSAMSGQEHWSHFPLTRLDSIRAWEKARQSYRSTTSTPAAQPEQQQPQSVYDPSLEVEGAAGTRPPYHAPPRDGTVAVAVMPSPSSSTPSAARSAMSAIHHNDPFPATSSAVHTQHDAWPQTEHVTAAARTERRYSEETREAGEALFSISNHTRVAQQQHHQHQQQQHQHQHVVPQPQMQPPSQPWPPSPGREKAGAATHGDPSQTHFPKHLFW</sequence>
<protein>
    <recommendedName>
        <fullName evidence="3">Zn(2)-C6 fungal-type domain-containing protein</fullName>
    </recommendedName>
</protein>
<reference evidence="4 5" key="1">
    <citation type="journal article" date="2012" name="PLoS Pathog.">
        <title>Diverse lifestyles and strategies of plant pathogenesis encoded in the genomes of eighteen Dothideomycetes fungi.</title>
        <authorList>
            <person name="Ohm R.A."/>
            <person name="Feau N."/>
            <person name="Henrissat B."/>
            <person name="Schoch C.L."/>
            <person name="Horwitz B.A."/>
            <person name="Barry K.W."/>
            <person name="Condon B.J."/>
            <person name="Copeland A.C."/>
            <person name="Dhillon B."/>
            <person name="Glaser F."/>
            <person name="Hesse C.N."/>
            <person name="Kosti I."/>
            <person name="LaButti K."/>
            <person name="Lindquist E.A."/>
            <person name="Lucas S."/>
            <person name="Salamov A.A."/>
            <person name="Bradshaw R.E."/>
            <person name="Ciuffetti L."/>
            <person name="Hamelin R.C."/>
            <person name="Kema G.H.J."/>
            <person name="Lawrence C."/>
            <person name="Scott J.A."/>
            <person name="Spatafora J.W."/>
            <person name="Turgeon B.G."/>
            <person name="de Wit P.J.G.M."/>
            <person name="Zhong S."/>
            <person name="Goodwin S.B."/>
            <person name="Grigoriev I.V."/>
        </authorList>
    </citation>
    <scope>NUCLEOTIDE SEQUENCE [LARGE SCALE GENOMIC DNA]</scope>
    <source>
        <strain evidence="4 5">SO2202</strain>
    </source>
</reference>
<feature type="compositionally biased region" description="Pro residues" evidence="2">
    <location>
        <begin position="284"/>
        <end position="296"/>
    </location>
</feature>
<feature type="compositionally biased region" description="Low complexity" evidence="2">
    <location>
        <begin position="140"/>
        <end position="155"/>
    </location>
</feature>
<organism evidence="4 5">
    <name type="scientific">Sphaerulina musiva (strain SO2202)</name>
    <name type="common">Poplar stem canker fungus</name>
    <name type="synonym">Septoria musiva</name>
    <dbReference type="NCBI Taxonomy" id="692275"/>
    <lineage>
        <taxon>Eukaryota</taxon>
        <taxon>Fungi</taxon>
        <taxon>Dikarya</taxon>
        <taxon>Ascomycota</taxon>
        <taxon>Pezizomycotina</taxon>
        <taxon>Dothideomycetes</taxon>
        <taxon>Dothideomycetidae</taxon>
        <taxon>Mycosphaerellales</taxon>
        <taxon>Mycosphaerellaceae</taxon>
        <taxon>Sphaerulina</taxon>
    </lineage>
</organism>
<evidence type="ECO:0000256" key="1">
    <source>
        <dbReference type="ARBA" id="ARBA00023242"/>
    </source>
</evidence>
<dbReference type="OrthoDB" id="10261408at2759"/>
<keyword evidence="1" id="KW-0539">Nucleus</keyword>
<proteinExistence type="predicted"/>
<evidence type="ECO:0000259" key="3">
    <source>
        <dbReference type="PROSITE" id="PS50048"/>
    </source>
</evidence>
<accession>M3D338</accession>
<feature type="region of interest" description="Disordered" evidence="2">
    <location>
        <begin position="259"/>
        <end position="320"/>
    </location>
</feature>
<feature type="compositionally biased region" description="Low complexity" evidence="2">
    <location>
        <begin position="181"/>
        <end position="204"/>
    </location>
</feature>
<dbReference type="OMA" id="HNEECWW"/>
<feature type="compositionally biased region" description="Low complexity" evidence="2">
    <location>
        <begin position="270"/>
        <end position="283"/>
    </location>
</feature>
<dbReference type="SMART" id="SM00066">
    <property type="entry name" value="GAL4"/>
    <property type="match status" value="1"/>
</dbReference>
<feature type="region of interest" description="Disordered" evidence="2">
    <location>
        <begin position="135"/>
        <end position="216"/>
    </location>
</feature>
<evidence type="ECO:0000313" key="5">
    <source>
        <dbReference type="Proteomes" id="UP000016931"/>
    </source>
</evidence>
<dbReference type="SUPFAM" id="SSF57701">
    <property type="entry name" value="Zn2/Cys6 DNA-binding domain"/>
    <property type="match status" value="1"/>
</dbReference>
<dbReference type="AlphaFoldDB" id="M3D338"/>
<dbReference type="Proteomes" id="UP000016931">
    <property type="component" value="Unassembled WGS sequence"/>
</dbReference>
<dbReference type="EMBL" id="KB456264">
    <property type="protein sequence ID" value="EMF12645.1"/>
    <property type="molecule type" value="Genomic_DNA"/>
</dbReference>
<dbReference type="PROSITE" id="PS00463">
    <property type="entry name" value="ZN2_CY6_FUNGAL_1"/>
    <property type="match status" value="1"/>
</dbReference>
<dbReference type="GO" id="GO:0008270">
    <property type="term" value="F:zinc ion binding"/>
    <property type="evidence" value="ECO:0007669"/>
    <property type="project" value="InterPro"/>
</dbReference>
<name>M3D338_SPHMS</name>
<dbReference type="PANTHER" id="PTHR47655">
    <property type="entry name" value="QUINIC ACID UTILIZATION ACTIVATOR"/>
    <property type="match status" value="1"/>
</dbReference>
<keyword evidence="5" id="KW-1185">Reference proteome</keyword>
<dbReference type="InterPro" id="IPR052783">
    <property type="entry name" value="Metabolic/Drug-Res_Regulator"/>
</dbReference>
<dbReference type="GeneID" id="27897858"/>
<dbReference type="GO" id="GO:0045944">
    <property type="term" value="P:positive regulation of transcription by RNA polymerase II"/>
    <property type="evidence" value="ECO:0007669"/>
    <property type="project" value="TreeGrafter"/>
</dbReference>
<dbReference type="InterPro" id="IPR001138">
    <property type="entry name" value="Zn2Cys6_DnaBD"/>
</dbReference>
<feature type="domain" description="Zn(2)-C6 fungal-type" evidence="3">
    <location>
        <begin position="17"/>
        <end position="47"/>
    </location>
</feature>